<dbReference type="AlphaFoldDB" id="A0A3P3T992"/>
<keyword evidence="1" id="KW-1133">Transmembrane helix</keyword>
<dbReference type="Proteomes" id="UP000267017">
    <property type="component" value="Unassembled WGS sequence"/>
</dbReference>
<name>A0A3P3T992_9BACL</name>
<keyword evidence="1" id="KW-0812">Transmembrane</keyword>
<feature type="transmembrane region" description="Helical" evidence="1">
    <location>
        <begin position="35"/>
        <end position="52"/>
    </location>
</feature>
<evidence type="ECO:0000313" key="2">
    <source>
        <dbReference type="EMBL" id="RRJ54591.1"/>
    </source>
</evidence>
<evidence type="ECO:0000256" key="1">
    <source>
        <dbReference type="SAM" id="Phobius"/>
    </source>
</evidence>
<gene>
    <name evidence="2" type="ORF">EHV15_33825</name>
</gene>
<dbReference type="EMBL" id="RRCN01000002">
    <property type="protein sequence ID" value="RRJ54591.1"/>
    <property type="molecule type" value="Genomic_DNA"/>
</dbReference>
<comment type="caution">
    <text evidence="2">The sequence shown here is derived from an EMBL/GenBank/DDBJ whole genome shotgun (WGS) entry which is preliminary data.</text>
</comment>
<protein>
    <submittedName>
        <fullName evidence="2">Uncharacterized protein</fullName>
    </submittedName>
</protein>
<accession>A0A3P3T992</accession>
<dbReference type="OrthoDB" id="2933571at2"/>
<proteinExistence type="predicted"/>
<sequence>MDFKGLLDWASEQGGYLILFGGIIFIVVLAFRRHFIGAVGTLVILIIGYAVVKNPTILGNISEFFTEKIGLKK</sequence>
<dbReference type="RefSeq" id="WP_094050836.1">
    <property type="nucleotide sequence ID" value="NZ_RRCN01000002.1"/>
</dbReference>
<reference evidence="2 3" key="1">
    <citation type="submission" date="2018-11" db="EMBL/GenBank/DDBJ databases">
        <title>Genome sequencing of Paenibacillus sp. KCOM 3021 (= ChDC PVNT-B20).</title>
        <authorList>
            <person name="Kook J.-K."/>
            <person name="Park S.-N."/>
            <person name="Lim Y.K."/>
        </authorList>
    </citation>
    <scope>NUCLEOTIDE SEQUENCE [LARGE SCALE GENOMIC DNA]</scope>
    <source>
        <strain evidence="2 3">KCOM 3021</strain>
    </source>
</reference>
<feature type="transmembrane region" description="Helical" evidence="1">
    <location>
        <begin position="13"/>
        <end position="30"/>
    </location>
</feature>
<organism evidence="2 3">
    <name type="scientific">Paenibacillus oralis</name>
    <dbReference type="NCBI Taxonomy" id="2490856"/>
    <lineage>
        <taxon>Bacteria</taxon>
        <taxon>Bacillati</taxon>
        <taxon>Bacillota</taxon>
        <taxon>Bacilli</taxon>
        <taxon>Bacillales</taxon>
        <taxon>Paenibacillaceae</taxon>
        <taxon>Paenibacillus</taxon>
    </lineage>
</organism>
<evidence type="ECO:0000313" key="3">
    <source>
        <dbReference type="Proteomes" id="UP000267017"/>
    </source>
</evidence>
<keyword evidence="1" id="KW-0472">Membrane</keyword>
<keyword evidence="3" id="KW-1185">Reference proteome</keyword>